<protein>
    <submittedName>
        <fullName evidence="3">Uncharacterized protein</fullName>
    </submittedName>
</protein>
<gene>
    <name evidence="3" type="ORF">Taro_053599</name>
</gene>
<comment type="caution">
    <text evidence="3">The sequence shown here is derived from an EMBL/GenBank/DDBJ whole genome shotgun (WGS) entry which is preliminary data.</text>
</comment>
<dbReference type="InterPro" id="IPR045051">
    <property type="entry name" value="SBT"/>
</dbReference>
<dbReference type="OrthoDB" id="778844at2759"/>
<dbReference type="GO" id="GO:0006508">
    <property type="term" value="P:proteolysis"/>
    <property type="evidence" value="ECO:0007669"/>
    <property type="project" value="InterPro"/>
</dbReference>
<organism evidence="3 4">
    <name type="scientific">Colocasia esculenta</name>
    <name type="common">Wild taro</name>
    <name type="synonym">Arum esculentum</name>
    <dbReference type="NCBI Taxonomy" id="4460"/>
    <lineage>
        <taxon>Eukaryota</taxon>
        <taxon>Viridiplantae</taxon>
        <taxon>Streptophyta</taxon>
        <taxon>Embryophyta</taxon>
        <taxon>Tracheophyta</taxon>
        <taxon>Spermatophyta</taxon>
        <taxon>Magnoliopsida</taxon>
        <taxon>Liliopsida</taxon>
        <taxon>Araceae</taxon>
        <taxon>Aroideae</taxon>
        <taxon>Colocasieae</taxon>
        <taxon>Colocasia</taxon>
    </lineage>
</organism>
<evidence type="ECO:0000313" key="4">
    <source>
        <dbReference type="Proteomes" id="UP000652761"/>
    </source>
</evidence>
<keyword evidence="4" id="KW-1185">Reference proteome</keyword>
<accession>A0A843XMN4</accession>
<comment type="similarity">
    <text evidence="1">Belongs to the peptidase S8 family.</text>
</comment>
<dbReference type="AlphaFoldDB" id="A0A843XMN4"/>
<dbReference type="GO" id="GO:0004252">
    <property type="term" value="F:serine-type endopeptidase activity"/>
    <property type="evidence" value="ECO:0007669"/>
    <property type="project" value="InterPro"/>
</dbReference>
<name>A0A843XMN4_COLES</name>
<dbReference type="PANTHER" id="PTHR10795">
    <property type="entry name" value="PROPROTEIN CONVERTASE SUBTILISIN/KEXIN"/>
    <property type="match status" value="1"/>
</dbReference>
<reference evidence="3" key="1">
    <citation type="submission" date="2017-07" db="EMBL/GenBank/DDBJ databases">
        <title>Taro Niue Genome Assembly and Annotation.</title>
        <authorList>
            <person name="Atibalentja N."/>
            <person name="Keating K."/>
            <person name="Fields C.J."/>
        </authorList>
    </citation>
    <scope>NUCLEOTIDE SEQUENCE</scope>
    <source>
        <strain evidence="3">Niue_2</strain>
        <tissue evidence="3">Leaf</tissue>
    </source>
</reference>
<dbReference type="EMBL" id="NMUH01009948">
    <property type="protein sequence ID" value="MQM20576.1"/>
    <property type="molecule type" value="Genomic_DNA"/>
</dbReference>
<dbReference type="InterPro" id="IPR036852">
    <property type="entry name" value="Peptidase_S8/S53_dom_sf"/>
</dbReference>
<evidence type="ECO:0000256" key="2">
    <source>
        <dbReference type="ARBA" id="ARBA00022729"/>
    </source>
</evidence>
<evidence type="ECO:0000256" key="1">
    <source>
        <dbReference type="ARBA" id="ARBA00011073"/>
    </source>
</evidence>
<dbReference type="Gene3D" id="3.40.50.200">
    <property type="entry name" value="Peptidase S8/S53 domain"/>
    <property type="match status" value="1"/>
</dbReference>
<keyword evidence="2" id="KW-0732">Signal</keyword>
<dbReference type="Proteomes" id="UP000652761">
    <property type="component" value="Unassembled WGS sequence"/>
</dbReference>
<proteinExistence type="inferred from homology"/>
<evidence type="ECO:0000313" key="3">
    <source>
        <dbReference type="EMBL" id="MQM20576.1"/>
    </source>
</evidence>
<sequence length="100" mass="11422">MRETDLMIVTHVHHCQTPFPRRRQTPLPRRRLLWSTHHNSLTAAILGEPANPLMMGSGQLDPNPGLDPGLVYDARGDDYLSFLCAMNFTEKQIQTIIRSR</sequence>